<organism evidence="3 6">
    <name type="scientific">Spodoptera frugiperda</name>
    <name type="common">Fall armyworm</name>
    <dbReference type="NCBI Taxonomy" id="7108"/>
    <lineage>
        <taxon>Eukaryota</taxon>
        <taxon>Metazoa</taxon>
        <taxon>Ecdysozoa</taxon>
        <taxon>Arthropoda</taxon>
        <taxon>Hexapoda</taxon>
        <taxon>Insecta</taxon>
        <taxon>Pterygota</taxon>
        <taxon>Neoptera</taxon>
        <taxon>Endopterygota</taxon>
        <taxon>Lepidoptera</taxon>
        <taxon>Glossata</taxon>
        <taxon>Ditrysia</taxon>
        <taxon>Noctuoidea</taxon>
        <taxon>Noctuidae</taxon>
        <taxon>Amphipyrinae</taxon>
        <taxon>Spodoptera</taxon>
    </lineage>
</organism>
<proteinExistence type="predicted"/>
<keyword evidence="2" id="KW-0732">Signal</keyword>
<keyword evidence="1" id="KW-1133">Transmembrane helix</keyword>
<evidence type="ECO:0000256" key="1">
    <source>
        <dbReference type="SAM" id="Phobius"/>
    </source>
</evidence>
<dbReference type="AlphaFoldDB" id="A0A9R0E388"/>
<dbReference type="RefSeq" id="XP_050558159.1">
    <property type="nucleotide sequence ID" value="XM_050702202.1"/>
</dbReference>
<dbReference type="RefSeq" id="XP_050558157.1">
    <property type="nucleotide sequence ID" value="XM_050702200.1"/>
</dbReference>
<dbReference type="RefSeq" id="XP_050558158.1">
    <property type="nucleotide sequence ID" value="XM_050702201.1"/>
</dbReference>
<evidence type="ECO:0000313" key="7">
    <source>
        <dbReference type="RefSeq" id="XP_050558160.1"/>
    </source>
</evidence>
<evidence type="ECO:0000313" key="4">
    <source>
        <dbReference type="RefSeq" id="XP_050558157.1"/>
    </source>
</evidence>
<gene>
    <name evidence="4 5 6 7" type="primary">LOC118280253</name>
</gene>
<feature type="signal peptide" evidence="2">
    <location>
        <begin position="1"/>
        <end position="18"/>
    </location>
</feature>
<reference evidence="4 5" key="1">
    <citation type="submission" date="2025-04" db="UniProtKB">
        <authorList>
            <consortium name="RefSeq"/>
        </authorList>
    </citation>
    <scope>IDENTIFICATION</scope>
    <source>
        <tissue evidence="4 5">Whole larval tissue</tissue>
    </source>
</reference>
<keyword evidence="1" id="KW-0472">Membrane</keyword>
<evidence type="ECO:0000256" key="2">
    <source>
        <dbReference type="SAM" id="SignalP"/>
    </source>
</evidence>
<dbReference type="OrthoDB" id="7481581at2759"/>
<sequence length="432" mass="50206">MISFQLVFFTTLAVNVYGRRSEFREQCLNPFGKNYCSIKVDFKNRCEDDSSLECHVKDETLTSFSGNNGHSEVTAWSQHYIARKEYNVAPLTKVKGNSYMKMKMYKFKNNTQLSMKTEFSKKYYNVSVPLDKAGYTIERVPFTRSESDEILRNARGTFENAKLECKITESSKYVCTFNTQLPNIYSYTIHQMYSTTNNTIGRSIRSVYYPPTTVLTIKIERFDFNSTIVAHLKKYKDKNEDFLQFDLKIAERDIVKDHNYAIMSYSDTARVRFSCEQYINKDPSVGLIDSSGYKIETVERTTYNELLDVSKNGSMLCCIYYEVNYSHITRYITRIIEKKTLLLYKKDEMKVNETETEATRRGYLGLYVAIPTVLLAAAFVAVVYVCRKKKPLPNPTVPTSQPYYGNQIFPREPNRGIYILPENNDPEYEQVS</sequence>
<protein>
    <submittedName>
        <fullName evidence="4 5">Uncharacterized protein LOC118280253 isoform X1</fullName>
    </submittedName>
</protein>
<keyword evidence="1" id="KW-0812">Transmembrane</keyword>
<dbReference type="GeneID" id="118280253"/>
<dbReference type="RefSeq" id="XP_050558160.1">
    <property type="nucleotide sequence ID" value="XM_050702203.1"/>
</dbReference>
<evidence type="ECO:0000313" key="3">
    <source>
        <dbReference type="Proteomes" id="UP000829999"/>
    </source>
</evidence>
<evidence type="ECO:0000313" key="6">
    <source>
        <dbReference type="RefSeq" id="XP_050558159.1"/>
    </source>
</evidence>
<evidence type="ECO:0000313" key="5">
    <source>
        <dbReference type="RefSeq" id="XP_050558158.1"/>
    </source>
</evidence>
<keyword evidence="3" id="KW-1185">Reference proteome</keyword>
<feature type="transmembrane region" description="Helical" evidence="1">
    <location>
        <begin position="364"/>
        <end position="386"/>
    </location>
</feature>
<accession>A0A9R0E388</accession>
<feature type="chain" id="PRO_5044700709" evidence="2">
    <location>
        <begin position="19"/>
        <end position="432"/>
    </location>
</feature>
<name>A0A9R0E388_SPOFR</name>
<dbReference type="Proteomes" id="UP000829999">
    <property type="component" value="Chromosome 21"/>
</dbReference>